<proteinExistence type="predicted"/>
<dbReference type="RefSeq" id="WP_098006922.1">
    <property type="nucleotide sequence ID" value="NZ_NUJB01000045.1"/>
</dbReference>
<gene>
    <name evidence="1" type="ORF">CON36_33260</name>
</gene>
<comment type="caution">
    <text evidence="1">The sequence shown here is derived from an EMBL/GenBank/DDBJ whole genome shotgun (WGS) entry which is preliminary data.</text>
</comment>
<reference evidence="1 2" key="1">
    <citation type="submission" date="2017-09" db="EMBL/GenBank/DDBJ databases">
        <title>Large-scale bioinformatics analysis of Bacillus genomes uncovers conserved roles of natural products in bacterial physiology.</title>
        <authorList>
            <consortium name="Agbiome Team Llc"/>
            <person name="Bleich R.M."/>
            <person name="Grubbs K.J."/>
            <person name="Santa Maria K.C."/>
            <person name="Allen S.E."/>
            <person name="Farag S."/>
            <person name="Shank E.A."/>
            <person name="Bowers A."/>
        </authorList>
    </citation>
    <scope>NUCLEOTIDE SEQUENCE [LARGE SCALE GENOMIC DNA]</scope>
    <source>
        <strain evidence="1 2">AFS092789</strain>
    </source>
</reference>
<dbReference type="Proteomes" id="UP000219922">
    <property type="component" value="Unassembled WGS sequence"/>
</dbReference>
<evidence type="ECO:0000313" key="2">
    <source>
        <dbReference type="Proteomes" id="UP000219922"/>
    </source>
</evidence>
<dbReference type="AlphaFoldDB" id="A0A9X6SSW5"/>
<name>A0A9X6SSW5_BACCE</name>
<protein>
    <submittedName>
        <fullName evidence="1">Uncharacterized protein</fullName>
    </submittedName>
</protein>
<evidence type="ECO:0000313" key="1">
    <source>
        <dbReference type="EMBL" id="PDZ94545.1"/>
    </source>
</evidence>
<accession>A0A9X6SSW5</accession>
<sequence>MKGWFDMAKSIVEEKREQYIKEIKEVYVHLDQAAISFFLAEVLIKFFNREKEYLSNVFEKKAINDAIKILNHKITERKSMLFNKEIDGIDNQEFKSSIKNVLEIISYTAAAQLGIPTDNVEFYRDRADALRVADELLTII</sequence>
<organism evidence="1 2">
    <name type="scientific">Bacillus cereus</name>
    <dbReference type="NCBI Taxonomy" id="1396"/>
    <lineage>
        <taxon>Bacteria</taxon>
        <taxon>Bacillati</taxon>
        <taxon>Bacillota</taxon>
        <taxon>Bacilli</taxon>
        <taxon>Bacillales</taxon>
        <taxon>Bacillaceae</taxon>
        <taxon>Bacillus</taxon>
        <taxon>Bacillus cereus group</taxon>
    </lineage>
</organism>
<dbReference type="EMBL" id="NVMX01000167">
    <property type="protein sequence ID" value="PDZ94545.1"/>
    <property type="molecule type" value="Genomic_DNA"/>
</dbReference>